<comment type="caution">
    <text evidence="2">The sequence shown here is derived from an EMBL/GenBank/DDBJ whole genome shotgun (WGS) entry which is preliminary data.</text>
</comment>
<protein>
    <recommendedName>
        <fullName evidence="1">Suppressor of fused-like domain-containing protein</fullName>
    </recommendedName>
</protein>
<reference evidence="3" key="1">
    <citation type="submission" date="2018-10" db="EMBL/GenBank/DDBJ databases">
        <authorList>
            <person name="Vincent A.T."/>
            <person name="Schiettekatte O."/>
            <person name="Bourhy P."/>
            <person name="Veyrier F.J."/>
            <person name="Picardeau M."/>
        </authorList>
    </citation>
    <scope>NUCLEOTIDE SEQUENCE</scope>
    <source>
        <strain evidence="3">201702690</strain>
    </source>
</reference>
<evidence type="ECO:0000313" key="2">
    <source>
        <dbReference type="EMBL" id="TGJ99033.1"/>
    </source>
</evidence>
<evidence type="ECO:0000313" key="4">
    <source>
        <dbReference type="Proteomes" id="UP000297273"/>
    </source>
</evidence>
<gene>
    <name evidence="2" type="ORF">EHO57_14255</name>
    <name evidence="3" type="ORF">EHQ53_12250</name>
</gene>
<evidence type="ECO:0000313" key="3">
    <source>
        <dbReference type="EMBL" id="TGL40776.1"/>
    </source>
</evidence>
<dbReference type="OrthoDB" id="1364053at2"/>
<dbReference type="EMBL" id="RQER01000010">
    <property type="protein sequence ID" value="TGJ99033.1"/>
    <property type="molecule type" value="Genomic_DNA"/>
</dbReference>
<dbReference type="Pfam" id="PF05076">
    <property type="entry name" value="SUFU"/>
    <property type="match status" value="1"/>
</dbReference>
<feature type="domain" description="Suppressor of fused-like" evidence="1">
    <location>
        <begin position="91"/>
        <end position="174"/>
    </location>
</feature>
<proteinExistence type="predicted"/>
<accession>A0A5F1ZUC1</accession>
<name>A0A5F1ZUC1_9LEPT</name>
<keyword evidence="4" id="KW-1185">Reference proteome</keyword>
<organism evidence="2 5">
    <name type="scientific">Leptospira langatensis</name>
    <dbReference type="NCBI Taxonomy" id="2484983"/>
    <lineage>
        <taxon>Bacteria</taxon>
        <taxon>Pseudomonadati</taxon>
        <taxon>Spirochaetota</taxon>
        <taxon>Spirochaetia</taxon>
        <taxon>Leptospirales</taxon>
        <taxon>Leptospiraceae</taxon>
        <taxon>Leptospira</taxon>
    </lineage>
</organism>
<dbReference type="AlphaFoldDB" id="A0A5F1ZUC1"/>
<dbReference type="EMBL" id="RQGC01000007">
    <property type="protein sequence ID" value="TGL40776.1"/>
    <property type="molecule type" value="Genomic_DNA"/>
</dbReference>
<dbReference type="Proteomes" id="UP000297946">
    <property type="component" value="Unassembled WGS sequence"/>
</dbReference>
<reference evidence="2 5" key="2">
    <citation type="journal article" date="2019" name="PLoS Negl. Trop. Dis.">
        <title>Revisiting the worldwide diversity of Leptospira species in the environment.</title>
        <authorList>
            <person name="Vincent A.T."/>
            <person name="Schiettekatte O."/>
            <person name="Bourhy P."/>
            <person name="Veyrier F.J."/>
            <person name="Picardeau M."/>
        </authorList>
    </citation>
    <scope>NUCLEOTIDE SEQUENCE [LARGE SCALE GENOMIC DNA]</scope>
    <source>
        <strain evidence="3">201702690</strain>
        <strain evidence="2 5">SSW18</strain>
    </source>
</reference>
<sequence>MHNMVIHAIIPFDVGGAVDMYPFPNALEGTALVTFELIGPDGTGPLPNDFGTYELLAFTRHKIDEDETSPFNLTERRLCGIFTRIGNYCTGAVLKPNDTIEIPGGENEPNKCLVLHEWDAQNTRFSIDGKPHGLLLLLEVFRSEMDFARANGTPELVNLLKKEGHYPFSDLDRRPVR</sequence>
<dbReference type="InterPro" id="IPR020941">
    <property type="entry name" value="SUFU-like_domain"/>
</dbReference>
<dbReference type="Proteomes" id="UP000297273">
    <property type="component" value="Unassembled WGS sequence"/>
</dbReference>
<evidence type="ECO:0000259" key="1">
    <source>
        <dbReference type="Pfam" id="PF05076"/>
    </source>
</evidence>
<evidence type="ECO:0000313" key="5">
    <source>
        <dbReference type="Proteomes" id="UP000297946"/>
    </source>
</evidence>